<evidence type="ECO:0000256" key="1">
    <source>
        <dbReference type="ARBA" id="ARBA00007572"/>
    </source>
</evidence>
<dbReference type="Gene3D" id="3.30.470.30">
    <property type="entry name" value="DNA ligase/mRNA capping enzyme"/>
    <property type="match status" value="1"/>
</dbReference>
<comment type="caution">
    <text evidence="5">The sequence shown here is derived from an EMBL/GenBank/DDBJ whole genome shotgun (WGS) entry which is preliminary data.</text>
</comment>
<dbReference type="Gene3D" id="2.40.50.140">
    <property type="entry name" value="Nucleic acid-binding proteins"/>
    <property type="match status" value="1"/>
</dbReference>
<dbReference type="EMBL" id="QUBQ01000001">
    <property type="protein sequence ID" value="REK76457.1"/>
    <property type="molecule type" value="Genomic_DNA"/>
</dbReference>
<dbReference type="InterPro" id="IPR012340">
    <property type="entry name" value="NA-bd_OB-fold"/>
</dbReference>
<sequence>MTEPSTRMRLPSVPMSPILSPDIPKGPEWCYQIKWDGVRTLARLDGAGGVELFSKRMERRNKTFPEIVAHLKTMHVGACLLDGEIVYFDGVRPNFQRGRLGIRSGSGRDELLFVLFDLLHDGSEDLRSLPFLERFQRLTSRFPDKTPHVMVSDLFYDGDALWEWLHERGWEGLVSKRLDSPYTEGKHHQSWYKKRKELLLQAEVVGIKLREGQLSSLVLRYEGQYVGHVSGLDYASKRILEKFMQDYPGECPFPKLTPGMKKSDVAWLSVPFPCRISALEFTDSGLLRQPKLLGFGDKGHT</sequence>
<dbReference type="GO" id="GO:0006310">
    <property type="term" value="P:DNA recombination"/>
    <property type="evidence" value="ECO:0007669"/>
    <property type="project" value="InterPro"/>
</dbReference>
<evidence type="ECO:0000313" key="6">
    <source>
        <dbReference type="Proteomes" id="UP000261905"/>
    </source>
</evidence>
<dbReference type="InterPro" id="IPR012310">
    <property type="entry name" value="DNA_ligase_ATP-dep_cent"/>
</dbReference>
<evidence type="ECO:0000313" key="5">
    <source>
        <dbReference type="EMBL" id="REK76457.1"/>
    </source>
</evidence>
<dbReference type="CDD" id="cd07906">
    <property type="entry name" value="Adenylation_DNA_ligase_LigD_LigC"/>
    <property type="match status" value="1"/>
</dbReference>
<dbReference type="RefSeq" id="WP_116043414.1">
    <property type="nucleotide sequence ID" value="NZ_QUBQ01000001.1"/>
</dbReference>
<dbReference type="InterPro" id="IPR050191">
    <property type="entry name" value="ATP-dep_DNA_ligase"/>
</dbReference>
<dbReference type="Gene3D" id="3.30.1490.70">
    <property type="match status" value="1"/>
</dbReference>
<proteinExistence type="inferred from homology"/>
<dbReference type="GO" id="GO:0005524">
    <property type="term" value="F:ATP binding"/>
    <property type="evidence" value="ECO:0007669"/>
    <property type="project" value="InterPro"/>
</dbReference>
<keyword evidence="6" id="KW-1185">Reference proteome</keyword>
<dbReference type="PANTHER" id="PTHR45674">
    <property type="entry name" value="DNA LIGASE 1/3 FAMILY MEMBER"/>
    <property type="match status" value="1"/>
</dbReference>
<evidence type="ECO:0000259" key="4">
    <source>
        <dbReference type="PROSITE" id="PS50160"/>
    </source>
</evidence>
<evidence type="ECO:0000256" key="2">
    <source>
        <dbReference type="ARBA" id="ARBA00022598"/>
    </source>
</evidence>
<name>A0A371PL14_9BACL</name>
<keyword evidence="2 5" id="KW-0436">Ligase</keyword>
<protein>
    <submittedName>
        <fullName evidence="5">DNA ligase</fullName>
    </submittedName>
</protein>
<dbReference type="Pfam" id="PF01068">
    <property type="entry name" value="DNA_ligase_A_M"/>
    <property type="match status" value="1"/>
</dbReference>
<accession>A0A371PL14</accession>
<dbReference type="PROSITE" id="PS50160">
    <property type="entry name" value="DNA_LIGASE_A3"/>
    <property type="match status" value="1"/>
</dbReference>
<reference evidence="5 6" key="1">
    <citation type="submission" date="2018-08" db="EMBL/GenBank/DDBJ databases">
        <title>Paenibacillus sp. M4BSY-1, whole genome shotgun sequence.</title>
        <authorList>
            <person name="Tuo L."/>
        </authorList>
    </citation>
    <scope>NUCLEOTIDE SEQUENCE [LARGE SCALE GENOMIC DNA]</scope>
    <source>
        <strain evidence="5 6">M4BSY-1</strain>
    </source>
</reference>
<dbReference type="GO" id="GO:0003910">
    <property type="term" value="F:DNA ligase (ATP) activity"/>
    <property type="evidence" value="ECO:0007669"/>
    <property type="project" value="UniProtKB-EC"/>
</dbReference>
<dbReference type="AlphaFoldDB" id="A0A371PL14"/>
<dbReference type="SUPFAM" id="SSF56091">
    <property type="entry name" value="DNA ligase/mRNA capping enzyme, catalytic domain"/>
    <property type="match status" value="1"/>
</dbReference>
<dbReference type="PANTHER" id="PTHR45674:SF4">
    <property type="entry name" value="DNA LIGASE 1"/>
    <property type="match status" value="1"/>
</dbReference>
<feature type="domain" description="ATP-dependent DNA ligase family profile" evidence="4">
    <location>
        <begin position="104"/>
        <end position="231"/>
    </location>
</feature>
<comment type="catalytic activity">
    <reaction evidence="3">
        <text>ATP + (deoxyribonucleotide)n-3'-hydroxyl + 5'-phospho-(deoxyribonucleotide)m = (deoxyribonucleotide)n+m + AMP + diphosphate.</text>
        <dbReference type="EC" id="6.5.1.1"/>
    </reaction>
</comment>
<organism evidence="5 6">
    <name type="scientific">Paenibacillus paeoniae</name>
    <dbReference type="NCBI Taxonomy" id="2292705"/>
    <lineage>
        <taxon>Bacteria</taxon>
        <taxon>Bacillati</taxon>
        <taxon>Bacillota</taxon>
        <taxon>Bacilli</taxon>
        <taxon>Bacillales</taxon>
        <taxon>Paenibacillaceae</taxon>
        <taxon>Paenibacillus</taxon>
    </lineage>
</organism>
<dbReference type="GO" id="GO:0006281">
    <property type="term" value="P:DNA repair"/>
    <property type="evidence" value="ECO:0007669"/>
    <property type="project" value="InterPro"/>
</dbReference>
<dbReference type="SUPFAM" id="SSF50249">
    <property type="entry name" value="Nucleic acid-binding proteins"/>
    <property type="match status" value="1"/>
</dbReference>
<comment type="similarity">
    <text evidence="1">Belongs to the ATP-dependent DNA ligase family.</text>
</comment>
<dbReference type="OrthoDB" id="9802472at2"/>
<dbReference type="Proteomes" id="UP000261905">
    <property type="component" value="Unassembled WGS sequence"/>
</dbReference>
<gene>
    <name evidence="5" type="ORF">DX130_05295</name>
</gene>
<evidence type="ECO:0000256" key="3">
    <source>
        <dbReference type="ARBA" id="ARBA00034003"/>
    </source>
</evidence>